<dbReference type="GO" id="GO:0016620">
    <property type="term" value="F:oxidoreductase activity, acting on the aldehyde or oxo group of donors, NAD or NADP as acceptor"/>
    <property type="evidence" value="ECO:0007669"/>
    <property type="project" value="InterPro"/>
</dbReference>
<dbReference type="EMBL" id="AP024444">
    <property type="protein sequence ID" value="BCS20189.1"/>
    <property type="molecule type" value="Genomic_DNA"/>
</dbReference>
<evidence type="ECO:0000313" key="2">
    <source>
        <dbReference type="Proteomes" id="UP000654913"/>
    </source>
</evidence>
<name>A0A7R7XGG6_9EURO</name>
<dbReference type="InterPro" id="IPR016163">
    <property type="entry name" value="Ald_DH_C"/>
</dbReference>
<proteinExistence type="predicted"/>
<dbReference type="KEGG" id="apuu:APUU_20621A"/>
<reference evidence="1" key="1">
    <citation type="submission" date="2021-01" db="EMBL/GenBank/DDBJ databases">
        <authorList>
            <consortium name="Aspergillus puulaauensis MK2 genome sequencing consortium"/>
            <person name="Kazuki M."/>
            <person name="Futagami T."/>
        </authorList>
    </citation>
    <scope>NUCLEOTIDE SEQUENCE</scope>
    <source>
        <strain evidence="1">MK2</strain>
    </source>
</reference>
<protein>
    <submittedName>
        <fullName evidence="1">Uncharacterized protein</fullName>
    </submittedName>
</protein>
<organism evidence="1 2">
    <name type="scientific">Aspergillus puulaauensis</name>
    <dbReference type="NCBI Taxonomy" id="1220207"/>
    <lineage>
        <taxon>Eukaryota</taxon>
        <taxon>Fungi</taxon>
        <taxon>Dikarya</taxon>
        <taxon>Ascomycota</taxon>
        <taxon>Pezizomycotina</taxon>
        <taxon>Eurotiomycetes</taxon>
        <taxon>Eurotiomycetidae</taxon>
        <taxon>Eurotiales</taxon>
        <taxon>Aspergillaceae</taxon>
        <taxon>Aspergillus</taxon>
    </lineage>
</organism>
<evidence type="ECO:0000313" key="1">
    <source>
        <dbReference type="EMBL" id="BCS20189.1"/>
    </source>
</evidence>
<dbReference type="Proteomes" id="UP000654913">
    <property type="component" value="Chromosome 2"/>
</dbReference>
<gene>
    <name evidence="1" type="ORF">APUU_20621A</name>
</gene>
<sequence length="139" mass="15790">MISFQKFNSVTHRQQFNIKFEVPFKLEDPTYEMFECLLLGKTKELNIGHGAVEYITVRPLIMPGIVKVEPHVQDAVPTVDVLHSEVPSLVEMAVITSTYSPTIIAEANENMLISREETFGGIEKSGYETNHHQVCDFDY</sequence>
<dbReference type="AlphaFoldDB" id="A0A7R7XGG6"/>
<accession>A0A7R7XGG6</accession>
<keyword evidence="2" id="KW-1185">Reference proteome</keyword>
<dbReference type="Gene3D" id="3.40.309.10">
    <property type="entry name" value="Aldehyde Dehydrogenase, Chain A, domain 2"/>
    <property type="match status" value="1"/>
</dbReference>
<reference evidence="1" key="2">
    <citation type="submission" date="2021-02" db="EMBL/GenBank/DDBJ databases">
        <title>Aspergillus puulaauensis MK2 genome sequence.</title>
        <authorList>
            <person name="Futagami T."/>
            <person name="Mori K."/>
            <person name="Kadooka C."/>
            <person name="Tanaka T."/>
        </authorList>
    </citation>
    <scope>NUCLEOTIDE SEQUENCE</scope>
    <source>
        <strain evidence="1">MK2</strain>
    </source>
</reference>
<dbReference type="GeneID" id="64970194"/>
<dbReference type="RefSeq" id="XP_041552383.1">
    <property type="nucleotide sequence ID" value="XM_041699283.1"/>
</dbReference>